<protein>
    <submittedName>
        <fullName evidence="2">Uncharacterized protein</fullName>
    </submittedName>
</protein>
<gene>
    <name evidence="2" type="ORF">K491DRAFT_718917</name>
</gene>
<sequence length="200" mass="21941">MRLSLLFSAGLLLGATTGVLADNAATKNITFQVIDDMADTGAAEGFALLDAMAADIDTQLEGSDNGGPKIVCHNKANKFGGVCKYPFAKDVFWDAAGSWCNGFHWTGKMIVPTGQWYPTKLTNWNCITNYNDNQGHKCDFVGQIRMDRDSDNNGAPKGYNYIDYNRCMEHIQAIWDRCGGYGGYLNPSWGTVFMMCTATV</sequence>
<feature type="signal peptide" evidence="1">
    <location>
        <begin position="1"/>
        <end position="21"/>
    </location>
</feature>
<evidence type="ECO:0000313" key="3">
    <source>
        <dbReference type="Proteomes" id="UP000799324"/>
    </source>
</evidence>
<proteinExistence type="predicted"/>
<keyword evidence="1" id="KW-0732">Signal</keyword>
<evidence type="ECO:0000313" key="2">
    <source>
        <dbReference type="EMBL" id="KAF2652489.1"/>
    </source>
</evidence>
<dbReference type="EMBL" id="MU004401">
    <property type="protein sequence ID" value="KAF2652489.1"/>
    <property type="molecule type" value="Genomic_DNA"/>
</dbReference>
<name>A0A6A6SXL5_9PLEO</name>
<feature type="chain" id="PRO_5025671839" evidence="1">
    <location>
        <begin position="22"/>
        <end position="200"/>
    </location>
</feature>
<organism evidence="2 3">
    <name type="scientific">Lophiostoma macrostomum CBS 122681</name>
    <dbReference type="NCBI Taxonomy" id="1314788"/>
    <lineage>
        <taxon>Eukaryota</taxon>
        <taxon>Fungi</taxon>
        <taxon>Dikarya</taxon>
        <taxon>Ascomycota</taxon>
        <taxon>Pezizomycotina</taxon>
        <taxon>Dothideomycetes</taxon>
        <taxon>Pleosporomycetidae</taxon>
        <taxon>Pleosporales</taxon>
        <taxon>Lophiostomataceae</taxon>
        <taxon>Lophiostoma</taxon>
    </lineage>
</organism>
<dbReference type="AlphaFoldDB" id="A0A6A6SXL5"/>
<reference evidence="2" key="1">
    <citation type="journal article" date="2020" name="Stud. Mycol.">
        <title>101 Dothideomycetes genomes: a test case for predicting lifestyles and emergence of pathogens.</title>
        <authorList>
            <person name="Haridas S."/>
            <person name="Albert R."/>
            <person name="Binder M."/>
            <person name="Bloem J."/>
            <person name="Labutti K."/>
            <person name="Salamov A."/>
            <person name="Andreopoulos B."/>
            <person name="Baker S."/>
            <person name="Barry K."/>
            <person name="Bills G."/>
            <person name="Bluhm B."/>
            <person name="Cannon C."/>
            <person name="Castanera R."/>
            <person name="Culley D."/>
            <person name="Daum C."/>
            <person name="Ezra D."/>
            <person name="Gonzalez J."/>
            <person name="Henrissat B."/>
            <person name="Kuo A."/>
            <person name="Liang C."/>
            <person name="Lipzen A."/>
            <person name="Lutzoni F."/>
            <person name="Magnuson J."/>
            <person name="Mondo S."/>
            <person name="Nolan M."/>
            <person name="Ohm R."/>
            <person name="Pangilinan J."/>
            <person name="Park H.-J."/>
            <person name="Ramirez L."/>
            <person name="Alfaro M."/>
            <person name="Sun H."/>
            <person name="Tritt A."/>
            <person name="Yoshinaga Y."/>
            <person name="Zwiers L.-H."/>
            <person name="Turgeon B."/>
            <person name="Goodwin S."/>
            <person name="Spatafora J."/>
            <person name="Crous P."/>
            <person name="Grigoriev I."/>
        </authorList>
    </citation>
    <scope>NUCLEOTIDE SEQUENCE</scope>
    <source>
        <strain evidence="2">CBS 122681</strain>
    </source>
</reference>
<dbReference type="Proteomes" id="UP000799324">
    <property type="component" value="Unassembled WGS sequence"/>
</dbReference>
<accession>A0A6A6SXL5</accession>
<keyword evidence="3" id="KW-1185">Reference proteome</keyword>
<dbReference type="OrthoDB" id="3789687at2759"/>
<evidence type="ECO:0000256" key="1">
    <source>
        <dbReference type="SAM" id="SignalP"/>
    </source>
</evidence>